<dbReference type="Proteomes" id="UP001150266">
    <property type="component" value="Unassembled WGS sequence"/>
</dbReference>
<feature type="region of interest" description="Disordered" evidence="1">
    <location>
        <begin position="158"/>
        <end position="190"/>
    </location>
</feature>
<keyword evidence="3" id="KW-1185">Reference proteome</keyword>
<evidence type="ECO:0000256" key="1">
    <source>
        <dbReference type="SAM" id="MobiDB-lite"/>
    </source>
</evidence>
<sequence>MHFKSQIFLECHCPSGRLAQDFQELPQPSSSKVSNLLAHYTTEEDEYTISAFGDIAASEINFIRCTSPDALELPRRNSSRSIKRPVPPSRRKAYASYSFSILLYSMAYHASNQGDLEDFSALCESLRVVRDQARVCSDHTKLKSQSFEEQVSCAMSDSQVPSYSGPIRRSRHTKPQSRQMNDLHSLTPHREYDLPGPLRHGAERLLQRPSFPTFDLYLEQEPPTGEILGVC</sequence>
<comment type="caution">
    <text evidence="2">The sequence shown here is derived from an EMBL/GenBank/DDBJ whole genome shotgun (WGS) entry which is preliminary data.</text>
</comment>
<reference evidence="2" key="1">
    <citation type="submission" date="2022-08" db="EMBL/GenBank/DDBJ databases">
        <title>A Global Phylogenomic Analysis of the Shiitake Genus Lentinula.</title>
        <authorList>
            <consortium name="DOE Joint Genome Institute"/>
            <person name="Sierra-Patev S."/>
            <person name="Min B."/>
            <person name="Naranjo-Ortiz M."/>
            <person name="Looney B."/>
            <person name="Konkel Z."/>
            <person name="Slot J.C."/>
            <person name="Sakamoto Y."/>
            <person name="Steenwyk J.L."/>
            <person name="Rokas A."/>
            <person name="Carro J."/>
            <person name="Camarero S."/>
            <person name="Ferreira P."/>
            <person name="Molpeceres G."/>
            <person name="Ruiz-Duenas F.J."/>
            <person name="Serrano A."/>
            <person name="Henrissat B."/>
            <person name="Drula E."/>
            <person name="Hughes K.W."/>
            <person name="Mata J.L."/>
            <person name="Ishikawa N.K."/>
            <person name="Vargas-Isla R."/>
            <person name="Ushijima S."/>
            <person name="Smith C.A."/>
            <person name="Ahrendt S."/>
            <person name="Andreopoulos W."/>
            <person name="He G."/>
            <person name="Labutti K."/>
            <person name="Lipzen A."/>
            <person name="Ng V."/>
            <person name="Riley R."/>
            <person name="Sandor L."/>
            <person name="Barry K."/>
            <person name="Martinez A.T."/>
            <person name="Xiao Y."/>
            <person name="Gibbons J.G."/>
            <person name="Terashima K."/>
            <person name="Grigoriev I.V."/>
            <person name="Hibbett D.S."/>
        </authorList>
    </citation>
    <scope>NUCLEOTIDE SEQUENCE</scope>
    <source>
        <strain evidence="2">JLM2183</strain>
    </source>
</reference>
<proteinExistence type="predicted"/>
<name>A0A9W9DPF2_9AGAR</name>
<dbReference type="OrthoDB" id="2863465at2759"/>
<protein>
    <submittedName>
        <fullName evidence="2">Uncharacterized protein</fullName>
    </submittedName>
</protein>
<evidence type="ECO:0000313" key="2">
    <source>
        <dbReference type="EMBL" id="KAJ4479361.1"/>
    </source>
</evidence>
<evidence type="ECO:0000313" key="3">
    <source>
        <dbReference type="Proteomes" id="UP001150266"/>
    </source>
</evidence>
<accession>A0A9W9DPF2</accession>
<gene>
    <name evidence="2" type="ORF">J3R30DRAFT_3702612</name>
</gene>
<organism evidence="2 3">
    <name type="scientific">Lentinula aciculospora</name>
    <dbReference type="NCBI Taxonomy" id="153920"/>
    <lineage>
        <taxon>Eukaryota</taxon>
        <taxon>Fungi</taxon>
        <taxon>Dikarya</taxon>
        <taxon>Basidiomycota</taxon>
        <taxon>Agaricomycotina</taxon>
        <taxon>Agaricomycetes</taxon>
        <taxon>Agaricomycetidae</taxon>
        <taxon>Agaricales</taxon>
        <taxon>Marasmiineae</taxon>
        <taxon>Omphalotaceae</taxon>
        <taxon>Lentinula</taxon>
    </lineage>
</organism>
<dbReference type="AlphaFoldDB" id="A0A9W9DPF2"/>
<dbReference type="EMBL" id="JAOTPV010000008">
    <property type="protein sequence ID" value="KAJ4479361.1"/>
    <property type="molecule type" value="Genomic_DNA"/>
</dbReference>